<dbReference type="AlphaFoldDB" id="A0A8X7PXJ6"/>
<comment type="caution">
    <text evidence="1">The sequence shown here is derived from an EMBL/GenBank/DDBJ whole genome shotgun (WGS) entry which is preliminary data.</text>
</comment>
<evidence type="ECO:0000313" key="1">
    <source>
        <dbReference type="EMBL" id="KAG2258552.1"/>
    </source>
</evidence>
<dbReference type="EMBL" id="JAAMPC010000015">
    <property type="protein sequence ID" value="KAG2258552.1"/>
    <property type="molecule type" value="Genomic_DNA"/>
</dbReference>
<protein>
    <submittedName>
        <fullName evidence="1">Uncharacterized protein</fullName>
    </submittedName>
</protein>
<dbReference type="PANTHER" id="PTHR33983:SF1">
    <property type="entry name" value="OS07G0185900 PROTEIN"/>
    <property type="match status" value="1"/>
</dbReference>
<proteinExistence type="predicted"/>
<evidence type="ECO:0000313" key="2">
    <source>
        <dbReference type="Proteomes" id="UP000886595"/>
    </source>
</evidence>
<dbReference type="OrthoDB" id="747111at2759"/>
<keyword evidence="2" id="KW-1185">Reference proteome</keyword>
<sequence>MGKYGEMLDLGVRIVARFHSHCPQTARLYYHPPSDGHHHRVGVTDLIGGGVSGRSGQDSTGLVGAGCGVKSSSQVYEDARDLLLFSVV</sequence>
<organism evidence="1 2">
    <name type="scientific">Brassica carinata</name>
    <name type="common">Ethiopian mustard</name>
    <name type="synonym">Abyssinian cabbage</name>
    <dbReference type="NCBI Taxonomy" id="52824"/>
    <lineage>
        <taxon>Eukaryota</taxon>
        <taxon>Viridiplantae</taxon>
        <taxon>Streptophyta</taxon>
        <taxon>Embryophyta</taxon>
        <taxon>Tracheophyta</taxon>
        <taxon>Spermatophyta</taxon>
        <taxon>Magnoliopsida</taxon>
        <taxon>eudicotyledons</taxon>
        <taxon>Gunneridae</taxon>
        <taxon>Pentapetalae</taxon>
        <taxon>rosids</taxon>
        <taxon>malvids</taxon>
        <taxon>Brassicales</taxon>
        <taxon>Brassicaceae</taxon>
        <taxon>Brassiceae</taxon>
        <taxon>Brassica</taxon>
    </lineage>
</organism>
<gene>
    <name evidence="1" type="ORF">Bca52824_077846</name>
</gene>
<dbReference type="Proteomes" id="UP000886595">
    <property type="component" value="Unassembled WGS sequence"/>
</dbReference>
<dbReference type="PANTHER" id="PTHR33983">
    <property type="entry name" value="OS07G0185900 PROTEIN"/>
    <property type="match status" value="1"/>
</dbReference>
<reference evidence="1 2" key="1">
    <citation type="submission" date="2020-02" db="EMBL/GenBank/DDBJ databases">
        <authorList>
            <person name="Ma Q."/>
            <person name="Huang Y."/>
            <person name="Song X."/>
            <person name="Pei D."/>
        </authorList>
    </citation>
    <scope>NUCLEOTIDE SEQUENCE [LARGE SCALE GENOMIC DNA]</scope>
    <source>
        <strain evidence="1">Sxm20200214</strain>
        <tissue evidence="1">Leaf</tissue>
    </source>
</reference>
<accession>A0A8X7PXJ6</accession>
<name>A0A8X7PXJ6_BRACI</name>